<evidence type="ECO:0000313" key="11">
    <source>
        <dbReference type="RefSeq" id="XP_013776642.1"/>
    </source>
</evidence>
<feature type="domain" description="C2H2-type" evidence="9">
    <location>
        <begin position="596"/>
        <end position="623"/>
    </location>
</feature>
<comment type="subcellular location">
    <subcellularLocation>
        <location evidence="1">Nucleus</location>
    </subcellularLocation>
</comment>
<evidence type="ECO:0000256" key="6">
    <source>
        <dbReference type="ARBA" id="ARBA00023242"/>
    </source>
</evidence>
<reference evidence="11 12" key="1">
    <citation type="submission" date="2025-05" db="UniProtKB">
        <authorList>
            <consortium name="RefSeq"/>
        </authorList>
    </citation>
    <scope>IDENTIFICATION</scope>
    <source>
        <tissue evidence="11 12">Muscle</tissue>
    </source>
</reference>
<dbReference type="PROSITE" id="PS00028">
    <property type="entry name" value="ZINC_FINGER_C2H2_1"/>
    <property type="match status" value="3"/>
</dbReference>
<dbReference type="PANTHER" id="PTHR16515">
    <property type="entry name" value="PR DOMAIN ZINC FINGER PROTEIN"/>
    <property type="match status" value="1"/>
</dbReference>
<dbReference type="InterPro" id="IPR036236">
    <property type="entry name" value="Znf_C2H2_sf"/>
</dbReference>
<evidence type="ECO:0000256" key="4">
    <source>
        <dbReference type="ARBA" id="ARBA00022771"/>
    </source>
</evidence>
<keyword evidence="3" id="KW-0677">Repeat</keyword>
<evidence type="ECO:0000256" key="3">
    <source>
        <dbReference type="ARBA" id="ARBA00022737"/>
    </source>
</evidence>
<dbReference type="PANTHER" id="PTHR16515:SF66">
    <property type="entry name" value="C2H2-TYPE DOMAIN-CONTAINING PROTEIN"/>
    <property type="match status" value="1"/>
</dbReference>
<feature type="region of interest" description="Disordered" evidence="8">
    <location>
        <begin position="676"/>
        <end position="735"/>
    </location>
</feature>
<dbReference type="SMART" id="SM00355">
    <property type="entry name" value="ZnF_C2H2"/>
    <property type="match status" value="4"/>
</dbReference>
<gene>
    <name evidence="11 12 13" type="primary">LOC106461370</name>
</gene>
<keyword evidence="4 7" id="KW-0863">Zinc-finger</keyword>
<evidence type="ECO:0000256" key="5">
    <source>
        <dbReference type="ARBA" id="ARBA00022833"/>
    </source>
</evidence>
<dbReference type="Pfam" id="PF00096">
    <property type="entry name" value="zf-C2H2"/>
    <property type="match status" value="3"/>
</dbReference>
<feature type="compositionally biased region" description="Basic and acidic residues" evidence="8">
    <location>
        <begin position="691"/>
        <end position="704"/>
    </location>
</feature>
<dbReference type="RefSeq" id="XP_022244025.1">
    <property type="nucleotide sequence ID" value="XM_022388317.1"/>
</dbReference>
<feature type="region of interest" description="Disordered" evidence="8">
    <location>
        <begin position="135"/>
        <end position="157"/>
    </location>
</feature>
<feature type="compositionally biased region" description="Polar residues" evidence="8">
    <location>
        <begin position="708"/>
        <end position="722"/>
    </location>
</feature>
<feature type="region of interest" description="Disordered" evidence="8">
    <location>
        <begin position="1"/>
        <end position="21"/>
    </location>
</feature>
<evidence type="ECO:0000256" key="1">
    <source>
        <dbReference type="ARBA" id="ARBA00004123"/>
    </source>
</evidence>
<evidence type="ECO:0000256" key="2">
    <source>
        <dbReference type="ARBA" id="ARBA00022723"/>
    </source>
</evidence>
<protein>
    <submittedName>
        <fullName evidence="11 12">Uncharacterized protein LOC106461370</fullName>
    </submittedName>
</protein>
<sequence length="735" mass="81393">MAEQSLTMTTSTEEDGAKSVDVANTRKRKRLSAVVDKLATQIEKRNTEGIPEETISSSQERTVEEKPQEEKFCLVPARHIKVPKAPQKQLSVDSDISLTAQAKLDLGEVEEDLSEHIDTVPVSMPPTIEHIFESPSFESQSRQRSPRSPMFRVPTPVYSDVSIPLDSSYHYDSSRKPLFQRTSEDTDLGEKIDEKSPSCIFTPPASGGSREDSESRSTEQELPLSPGPEGERTDDPFLGDTISTFNLEEGAPKQFLSPYLHPPPVTTPQGVLGMVDGAVRPKVPLVESPIPTFPICNCHHCKTLAGRTSGRFGHHLSFGLSWDEPGHQGSLLEAVKMLPSSPISPLTPISPFTSGYETFFQPKYLPELYRRRSHSDSDLQQWLEGSTEQKQSMMAPPPHLQEAVHGTVIRHGRLVPKPLKIPNIQKSGSLESDQSTPQDSPLDLSMKTRSPRPMLIPEKPLGGAIPETVSKTYVPLSPGTYTSEHEVSPHGSHSFTMFDMTHPVSAGVGTRGFLTLKTELGSHFGTPTSPVVTESGLLRRDSPVVRYNLEVEGATGQEVAYVCPICSQMFSLHDRLAKHIASRHRSRQNETVSKTYACEVCKRSFARSDMLTRHMRLHTGVKPYTCRVCGQVFSRSDHLSTHQRTHTGEKPYKCPQCPYAACRRDMITRHMRTHARYELPDSSSSVEDVSESPREKSPREKVIVEEFGSSSPTQKMSALTVRSPTTPSSGSPGKE</sequence>
<keyword evidence="10" id="KW-1185">Reference proteome</keyword>
<evidence type="ECO:0000259" key="9">
    <source>
        <dbReference type="PROSITE" id="PS50157"/>
    </source>
</evidence>
<dbReference type="RefSeq" id="XP_013776642.1">
    <property type="nucleotide sequence ID" value="XM_013921188.2"/>
</dbReference>
<dbReference type="InterPro" id="IPR013087">
    <property type="entry name" value="Znf_C2H2_type"/>
</dbReference>
<feature type="compositionally biased region" description="Polar residues" evidence="8">
    <location>
        <begin position="424"/>
        <end position="439"/>
    </location>
</feature>
<dbReference type="SUPFAM" id="SSF57667">
    <property type="entry name" value="beta-beta-alpha zinc fingers"/>
    <property type="match status" value="2"/>
</dbReference>
<dbReference type="InterPro" id="IPR050331">
    <property type="entry name" value="Zinc_finger"/>
</dbReference>
<feature type="compositionally biased region" description="Low complexity" evidence="8">
    <location>
        <begin position="135"/>
        <end position="149"/>
    </location>
</feature>
<keyword evidence="5" id="KW-0862">Zinc</keyword>
<evidence type="ECO:0000256" key="7">
    <source>
        <dbReference type="PROSITE-ProRule" id="PRU00042"/>
    </source>
</evidence>
<name>A0ABM1SK69_LIMPO</name>
<dbReference type="Gene3D" id="3.30.160.60">
    <property type="entry name" value="Classic Zinc Finger"/>
    <property type="match status" value="3"/>
</dbReference>
<feature type="compositionally biased region" description="Low complexity" evidence="8">
    <location>
        <begin position="723"/>
        <end position="735"/>
    </location>
</feature>
<proteinExistence type="predicted"/>
<dbReference type="PROSITE" id="PS50157">
    <property type="entry name" value="ZINC_FINGER_C2H2_2"/>
    <property type="match status" value="4"/>
</dbReference>
<keyword evidence="2" id="KW-0479">Metal-binding</keyword>
<feature type="compositionally biased region" description="Basic and acidic residues" evidence="8">
    <location>
        <begin position="182"/>
        <end position="196"/>
    </location>
</feature>
<feature type="compositionally biased region" description="Polar residues" evidence="8">
    <location>
        <begin position="1"/>
        <end position="11"/>
    </location>
</feature>
<organism evidence="10 13">
    <name type="scientific">Limulus polyphemus</name>
    <name type="common">Atlantic horseshoe crab</name>
    <dbReference type="NCBI Taxonomy" id="6850"/>
    <lineage>
        <taxon>Eukaryota</taxon>
        <taxon>Metazoa</taxon>
        <taxon>Ecdysozoa</taxon>
        <taxon>Arthropoda</taxon>
        <taxon>Chelicerata</taxon>
        <taxon>Merostomata</taxon>
        <taxon>Xiphosura</taxon>
        <taxon>Limulidae</taxon>
        <taxon>Limulus</taxon>
    </lineage>
</organism>
<dbReference type="RefSeq" id="XP_022244024.1">
    <property type="nucleotide sequence ID" value="XM_022388316.1"/>
</dbReference>
<evidence type="ECO:0000313" key="13">
    <source>
        <dbReference type="RefSeq" id="XP_022244025.1"/>
    </source>
</evidence>
<evidence type="ECO:0000313" key="12">
    <source>
        <dbReference type="RefSeq" id="XP_022244024.1"/>
    </source>
</evidence>
<evidence type="ECO:0000313" key="10">
    <source>
        <dbReference type="Proteomes" id="UP000694941"/>
    </source>
</evidence>
<keyword evidence="6" id="KW-0539">Nucleus</keyword>
<dbReference type="Proteomes" id="UP000694941">
    <property type="component" value="Unplaced"/>
</dbReference>
<feature type="compositionally biased region" description="Basic and acidic residues" evidence="8">
    <location>
        <begin position="209"/>
        <end position="219"/>
    </location>
</feature>
<feature type="region of interest" description="Disordered" evidence="8">
    <location>
        <begin position="45"/>
        <end position="70"/>
    </location>
</feature>
<feature type="domain" description="C2H2-type" evidence="9">
    <location>
        <begin position="561"/>
        <end position="589"/>
    </location>
</feature>
<evidence type="ECO:0000256" key="8">
    <source>
        <dbReference type="SAM" id="MobiDB-lite"/>
    </source>
</evidence>
<feature type="compositionally biased region" description="Basic and acidic residues" evidence="8">
    <location>
        <begin position="61"/>
        <end position="70"/>
    </location>
</feature>
<accession>A0ABM1SK69</accession>
<dbReference type="GeneID" id="106461370"/>
<feature type="region of interest" description="Disordered" evidence="8">
    <location>
        <begin position="415"/>
        <end position="462"/>
    </location>
</feature>
<feature type="region of interest" description="Disordered" evidence="8">
    <location>
        <begin position="172"/>
        <end position="238"/>
    </location>
</feature>
<feature type="domain" description="C2H2-type" evidence="9">
    <location>
        <begin position="624"/>
        <end position="651"/>
    </location>
</feature>
<feature type="domain" description="C2H2-type" evidence="9">
    <location>
        <begin position="652"/>
        <end position="679"/>
    </location>
</feature>